<evidence type="ECO:0000256" key="1">
    <source>
        <dbReference type="ARBA" id="ARBA00008777"/>
    </source>
</evidence>
<keyword evidence="3 4" id="KW-0687">Ribonucleoprotein</keyword>
<dbReference type="Gene3D" id="3.90.1030.10">
    <property type="entry name" value="Ribosomal protein L17"/>
    <property type="match status" value="1"/>
</dbReference>
<dbReference type="InterPro" id="IPR047859">
    <property type="entry name" value="Ribosomal_bL17_CS"/>
</dbReference>
<dbReference type="EMBL" id="DSVI01000004">
    <property type="protein sequence ID" value="HGT46560.1"/>
    <property type="molecule type" value="Genomic_DNA"/>
</dbReference>
<dbReference type="FunFam" id="3.90.1030.10:FF:000001">
    <property type="entry name" value="50S ribosomal protein L17"/>
    <property type="match status" value="1"/>
</dbReference>
<dbReference type="GO" id="GO:0022625">
    <property type="term" value="C:cytosolic large ribosomal subunit"/>
    <property type="evidence" value="ECO:0007669"/>
    <property type="project" value="TreeGrafter"/>
</dbReference>
<dbReference type="InterPro" id="IPR036373">
    <property type="entry name" value="Ribosomal_bL17_sf"/>
</dbReference>
<dbReference type="SUPFAM" id="SSF64263">
    <property type="entry name" value="Prokaryotic ribosomal protein L17"/>
    <property type="match status" value="1"/>
</dbReference>
<feature type="compositionally biased region" description="Low complexity" evidence="6">
    <location>
        <begin position="150"/>
        <end position="159"/>
    </location>
</feature>
<feature type="compositionally biased region" description="Basic and acidic residues" evidence="6">
    <location>
        <begin position="124"/>
        <end position="149"/>
    </location>
</feature>
<evidence type="ECO:0000256" key="5">
    <source>
        <dbReference type="RuleBase" id="RU000660"/>
    </source>
</evidence>
<dbReference type="AlphaFoldDB" id="A0A832DEN4"/>
<evidence type="ECO:0000256" key="4">
    <source>
        <dbReference type="HAMAP-Rule" id="MF_01368"/>
    </source>
</evidence>
<dbReference type="Pfam" id="PF01196">
    <property type="entry name" value="Ribosomal_L17"/>
    <property type="match status" value="1"/>
</dbReference>
<dbReference type="NCBIfam" id="TIGR00059">
    <property type="entry name" value="L17"/>
    <property type="match status" value="1"/>
</dbReference>
<sequence>MRHRVKGRKLKRTASHRTATLRSLATSVLKHKRIKTTLAKAKEARTFVEKLITKAKRNDLHSKRLIASEIKDKEVIKELFSEIVPKIGERPGGYTRVIKLGHRDGDAAQMAILELVDYNEVANKKAEERKEKREQKAQEKAAEKQKAAEETAAQTTEEK</sequence>
<dbReference type="PANTHER" id="PTHR14413">
    <property type="entry name" value="RIBOSOMAL PROTEIN L17"/>
    <property type="match status" value="1"/>
</dbReference>
<accession>A0A832DEN4</accession>
<dbReference type="PANTHER" id="PTHR14413:SF16">
    <property type="entry name" value="LARGE RIBOSOMAL SUBUNIT PROTEIN BL17M"/>
    <property type="match status" value="1"/>
</dbReference>
<comment type="subunit">
    <text evidence="4">Part of the 50S ribosomal subunit. Contacts protein L32.</text>
</comment>
<name>A0A832DEN4_9BACT</name>
<evidence type="ECO:0000256" key="6">
    <source>
        <dbReference type="SAM" id="MobiDB-lite"/>
    </source>
</evidence>
<keyword evidence="2 4" id="KW-0689">Ribosomal protein</keyword>
<gene>
    <name evidence="4" type="primary">rplQ</name>
    <name evidence="7" type="ORF">ENS56_00820</name>
</gene>
<comment type="similarity">
    <text evidence="1 4 5">Belongs to the bacterial ribosomal protein bL17 family.</text>
</comment>
<reference evidence="7" key="1">
    <citation type="journal article" date="2020" name="mSystems">
        <title>Genome- and Community-Level Interaction Insights into Carbon Utilization and Element Cycling Functions of Hydrothermarchaeota in Hydrothermal Sediment.</title>
        <authorList>
            <person name="Zhou Z."/>
            <person name="Liu Y."/>
            <person name="Xu W."/>
            <person name="Pan J."/>
            <person name="Luo Z.H."/>
            <person name="Li M."/>
        </authorList>
    </citation>
    <scope>NUCLEOTIDE SEQUENCE [LARGE SCALE GENOMIC DNA]</scope>
    <source>
        <strain evidence="7">SpSt-500</strain>
    </source>
</reference>
<dbReference type="HAMAP" id="MF_01368">
    <property type="entry name" value="Ribosomal_bL17"/>
    <property type="match status" value="1"/>
</dbReference>
<evidence type="ECO:0000313" key="7">
    <source>
        <dbReference type="EMBL" id="HGT46560.1"/>
    </source>
</evidence>
<evidence type="ECO:0000256" key="3">
    <source>
        <dbReference type="ARBA" id="ARBA00023274"/>
    </source>
</evidence>
<comment type="caution">
    <text evidence="7">The sequence shown here is derived from an EMBL/GenBank/DDBJ whole genome shotgun (WGS) entry which is preliminary data.</text>
</comment>
<protein>
    <recommendedName>
        <fullName evidence="4">Large ribosomal subunit protein bL17</fullName>
    </recommendedName>
</protein>
<dbReference type="GO" id="GO:0003735">
    <property type="term" value="F:structural constituent of ribosome"/>
    <property type="evidence" value="ECO:0007669"/>
    <property type="project" value="InterPro"/>
</dbReference>
<dbReference type="GO" id="GO:0006412">
    <property type="term" value="P:translation"/>
    <property type="evidence" value="ECO:0007669"/>
    <property type="project" value="UniProtKB-UniRule"/>
</dbReference>
<feature type="region of interest" description="Disordered" evidence="6">
    <location>
        <begin position="124"/>
        <end position="159"/>
    </location>
</feature>
<dbReference type="PROSITE" id="PS01167">
    <property type="entry name" value="RIBOSOMAL_L17"/>
    <property type="match status" value="1"/>
</dbReference>
<evidence type="ECO:0000256" key="2">
    <source>
        <dbReference type="ARBA" id="ARBA00022980"/>
    </source>
</evidence>
<dbReference type="InterPro" id="IPR000456">
    <property type="entry name" value="Ribosomal_bL17"/>
</dbReference>
<proteinExistence type="inferred from homology"/>
<organism evidence="7">
    <name type="scientific">Ignavibacterium album</name>
    <dbReference type="NCBI Taxonomy" id="591197"/>
    <lineage>
        <taxon>Bacteria</taxon>
        <taxon>Pseudomonadati</taxon>
        <taxon>Ignavibacteriota</taxon>
        <taxon>Ignavibacteria</taxon>
        <taxon>Ignavibacteriales</taxon>
        <taxon>Ignavibacteriaceae</taxon>
        <taxon>Ignavibacterium</taxon>
    </lineage>
</organism>